<keyword evidence="4" id="KW-1185">Reference proteome</keyword>
<evidence type="ECO:0000313" key="1">
    <source>
        <dbReference type="EMBL" id="NER62528.1"/>
    </source>
</evidence>
<proteinExistence type="predicted"/>
<accession>A0A6M0CY16</accession>
<accession>A0A6B3NPI7</accession>
<organism evidence="2 4">
    <name type="scientific">Pseudomonas brassicae</name>
    <dbReference type="NCBI Taxonomy" id="2708063"/>
    <lineage>
        <taxon>Bacteria</taxon>
        <taxon>Pseudomonadati</taxon>
        <taxon>Pseudomonadota</taxon>
        <taxon>Gammaproteobacteria</taxon>
        <taxon>Pseudomonadales</taxon>
        <taxon>Pseudomonadaceae</taxon>
        <taxon>Pseudomonas</taxon>
    </lineage>
</organism>
<evidence type="ECO:0000313" key="3">
    <source>
        <dbReference type="Proteomes" id="UP000480410"/>
    </source>
</evidence>
<protein>
    <submittedName>
        <fullName evidence="2">Uncharacterized protein</fullName>
    </submittedName>
</protein>
<name>A0A6B3NPI7_9PSED</name>
<dbReference type="EMBL" id="JAAHBU010000070">
    <property type="protein sequence ID" value="NER63553.1"/>
    <property type="molecule type" value="Genomic_DNA"/>
</dbReference>
<dbReference type="Proteomes" id="UP000480410">
    <property type="component" value="Unassembled WGS sequence"/>
</dbReference>
<evidence type="ECO:0000313" key="2">
    <source>
        <dbReference type="EMBL" id="NER63553.1"/>
    </source>
</evidence>
<reference evidence="3 4" key="1">
    <citation type="submission" date="2020-02" db="EMBL/GenBank/DDBJ databases">
        <title>Broccoli isolated Pseudomonas sp.</title>
        <authorList>
            <person name="Fujikawa T."/>
            <person name="Sawada H."/>
        </authorList>
    </citation>
    <scope>NUCLEOTIDE SEQUENCE [LARGE SCALE GENOMIC DNA]</scope>
    <source>
        <strain evidence="2 4">MAFF212427</strain>
        <strain evidence="1 3">MAFF212428</strain>
    </source>
</reference>
<comment type="caution">
    <text evidence="2">The sequence shown here is derived from an EMBL/GenBank/DDBJ whole genome shotgun (WGS) entry which is preliminary data.</text>
</comment>
<dbReference type="AlphaFoldDB" id="A0A6B3NPI7"/>
<gene>
    <name evidence="1" type="ORF">G3435_26500</name>
    <name evidence="2" type="ORF">G3436_06130</name>
</gene>
<evidence type="ECO:0000313" key="4">
    <source>
        <dbReference type="Proteomes" id="UP000482634"/>
    </source>
</evidence>
<dbReference type="EMBL" id="JAAHBV010000886">
    <property type="protein sequence ID" value="NER62528.1"/>
    <property type="molecule type" value="Genomic_DNA"/>
</dbReference>
<dbReference type="RefSeq" id="WP_163942478.1">
    <property type="nucleotide sequence ID" value="NZ_JAAHBU010000070.1"/>
</dbReference>
<sequence>MTVHFHSLLKDYERIEKARQLIAPFLSDPLESGLSAQDFEKYQINFEQESELFKTKVSALAHKILED</sequence>
<dbReference type="Proteomes" id="UP000482634">
    <property type="component" value="Unassembled WGS sequence"/>
</dbReference>